<dbReference type="PANTHER" id="PTHR17204">
    <property type="entry name" value="PRE-MRNA PROCESSING PROTEIN PRP39-RELATED"/>
    <property type="match status" value="1"/>
</dbReference>
<dbReference type="InterPro" id="IPR003107">
    <property type="entry name" value="HAT"/>
</dbReference>
<dbReference type="Pfam" id="PF23241">
    <property type="entry name" value="HAT_PRP39_C"/>
    <property type="match status" value="1"/>
</dbReference>
<comment type="caution">
    <text evidence="8">The sequence shown here is derived from an EMBL/GenBank/DDBJ whole genome shotgun (WGS) entry which is preliminary data.</text>
</comment>
<dbReference type="GO" id="GO:0000395">
    <property type="term" value="P:mRNA 5'-splice site recognition"/>
    <property type="evidence" value="ECO:0007669"/>
    <property type="project" value="TreeGrafter"/>
</dbReference>
<keyword evidence="2" id="KW-0507">mRNA processing</keyword>
<dbReference type="InterPro" id="IPR059164">
    <property type="entry name" value="HAT_PRP39_C"/>
</dbReference>
<dbReference type="SUPFAM" id="SSF48452">
    <property type="entry name" value="TPR-like"/>
    <property type="match status" value="1"/>
</dbReference>
<dbReference type="InterPro" id="IPR011990">
    <property type="entry name" value="TPR-like_helical_dom_sf"/>
</dbReference>
<evidence type="ECO:0000256" key="3">
    <source>
        <dbReference type="ARBA" id="ARBA00022737"/>
    </source>
</evidence>
<evidence type="ECO:0000256" key="1">
    <source>
        <dbReference type="ARBA" id="ARBA00004123"/>
    </source>
</evidence>
<dbReference type="Pfam" id="PF23240">
    <property type="entry name" value="HAT_PRP39_N"/>
    <property type="match status" value="1"/>
</dbReference>
<accession>A0A507ED51</accession>
<comment type="similarity">
    <text evidence="6">Belongs to the PRP39 family.</text>
</comment>
<dbReference type="Proteomes" id="UP000318582">
    <property type="component" value="Unassembled WGS sequence"/>
</dbReference>
<organism evidence="8 9">
    <name type="scientific">Powellomyces hirtus</name>
    <dbReference type="NCBI Taxonomy" id="109895"/>
    <lineage>
        <taxon>Eukaryota</taxon>
        <taxon>Fungi</taxon>
        <taxon>Fungi incertae sedis</taxon>
        <taxon>Chytridiomycota</taxon>
        <taxon>Chytridiomycota incertae sedis</taxon>
        <taxon>Chytridiomycetes</taxon>
        <taxon>Spizellomycetales</taxon>
        <taxon>Powellomycetaceae</taxon>
        <taxon>Powellomyces</taxon>
    </lineage>
</organism>
<evidence type="ECO:0000256" key="6">
    <source>
        <dbReference type="ARBA" id="ARBA00038019"/>
    </source>
</evidence>
<feature type="region of interest" description="Disordered" evidence="7">
    <location>
        <begin position="1"/>
        <end position="43"/>
    </location>
</feature>
<evidence type="ECO:0000256" key="4">
    <source>
        <dbReference type="ARBA" id="ARBA00023187"/>
    </source>
</evidence>
<dbReference type="GO" id="GO:0005685">
    <property type="term" value="C:U1 snRNP"/>
    <property type="evidence" value="ECO:0007669"/>
    <property type="project" value="TreeGrafter"/>
</dbReference>
<feature type="region of interest" description="Disordered" evidence="7">
    <location>
        <begin position="240"/>
        <end position="268"/>
    </location>
</feature>
<evidence type="ECO:0000256" key="5">
    <source>
        <dbReference type="ARBA" id="ARBA00023242"/>
    </source>
</evidence>
<dbReference type="STRING" id="109895.A0A507ED51"/>
<name>A0A507ED51_9FUNG</name>
<evidence type="ECO:0000256" key="7">
    <source>
        <dbReference type="SAM" id="MobiDB-lite"/>
    </source>
</evidence>
<comment type="subcellular location">
    <subcellularLocation>
        <location evidence="1">Nucleus</location>
    </subcellularLocation>
</comment>
<keyword evidence="5" id="KW-0539">Nucleus</keyword>
<sequence>MTDEQQAAYAVQANGANGDHANGQFYVDTKPDPNLDGAEQSPQSEWDRLWDAVHKNPDDFASWESLLYTAQSEEGGITKESSEGAQNKLRTVYDHFLAKFPLCFGYWKKYADCEYALEGAEKAAEIFERGVVSIHNSVELWTQYCTLRIENFPDDEASIRGLFERGADQVGNDFLSHPFWDKYLEYEESKGNHSAVMSILERVIHIPMHQYARYFERYSTLSASRPVTELVSPEEYAKIEEEVRNPPPQEGEESANAEPQPKTDEQIQSEIRQRIHAIKSAIYMSTQEAVSKRWVYEGEIKRAYFHVKPLDEGQLVNWRRYLDFEETEGNQARIYTLYERCLVPCALYEEFWQRYVRFLFSREDQTGARNVYIRATSIFIPATRPSMRLSYAAFEEEDGRIEEARTIYTSVLQQVPGHLESITKFAHFERRQAGVEKALGVISDALTTAPNDESKAYLEVLKARIHSVADGGADEARKIYRTAAEEYKASKFLLLSYLLFETQQNDSKSALHARQAWDTVKASSLAPEEKREIGLRYVDYLSEHSDSVADVNKVELEVYREFMDKAGEASRKRAADVDAGHRPVKQLRSNSAVTMQHHQSPATPVGAAPYYPPQPAVAAYNAYAYPPQQGYNAGYYGAANGNQSWDYSQQAAGGY</sequence>
<evidence type="ECO:0000256" key="2">
    <source>
        <dbReference type="ARBA" id="ARBA00022664"/>
    </source>
</evidence>
<dbReference type="SMART" id="SM00386">
    <property type="entry name" value="HAT"/>
    <property type="match status" value="7"/>
</dbReference>
<dbReference type="Gene3D" id="1.25.40.10">
    <property type="entry name" value="Tetratricopeptide repeat domain"/>
    <property type="match status" value="2"/>
</dbReference>
<evidence type="ECO:0000313" key="8">
    <source>
        <dbReference type="EMBL" id="TPX61098.1"/>
    </source>
</evidence>
<dbReference type="GO" id="GO:0071004">
    <property type="term" value="C:U2-type prespliceosome"/>
    <property type="evidence" value="ECO:0007669"/>
    <property type="project" value="TreeGrafter"/>
</dbReference>
<keyword evidence="3" id="KW-0677">Repeat</keyword>
<dbReference type="PANTHER" id="PTHR17204:SF5">
    <property type="entry name" value="PRE-MRNA-PROCESSING FACTOR 39"/>
    <property type="match status" value="1"/>
</dbReference>
<keyword evidence="9" id="KW-1185">Reference proteome</keyword>
<protein>
    <submittedName>
        <fullName evidence="8">Uncharacterized protein</fullName>
    </submittedName>
</protein>
<dbReference type="GO" id="GO:0000243">
    <property type="term" value="C:commitment complex"/>
    <property type="evidence" value="ECO:0007669"/>
    <property type="project" value="TreeGrafter"/>
</dbReference>
<keyword evidence="4" id="KW-0508">mRNA splicing</keyword>
<proteinExistence type="inferred from homology"/>
<dbReference type="FunFam" id="1.25.40.10:FF:000064">
    <property type="entry name" value="Putative pre-mrna-processing factor 39"/>
    <property type="match status" value="1"/>
</dbReference>
<gene>
    <name evidence="8" type="ORF">PhCBS80983_g01341</name>
</gene>
<dbReference type="EMBL" id="QEAQ01000010">
    <property type="protein sequence ID" value="TPX61098.1"/>
    <property type="molecule type" value="Genomic_DNA"/>
</dbReference>
<dbReference type="GO" id="GO:0030627">
    <property type="term" value="F:pre-mRNA 5'-splice site binding"/>
    <property type="evidence" value="ECO:0007669"/>
    <property type="project" value="TreeGrafter"/>
</dbReference>
<evidence type="ECO:0000313" key="9">
    <source>
        <dbReference type="Proteomes" id="UP000318582"/>
    </source>
</evidence>
<dbReference type="AlphaFoldDB" id="A0A507ED51"/>
<reference evidence="8 9" key="1">
    <citation type="journal article" date="2019" name="Sci. Rep.">
        <title>Comparative genomics of chytrid fungi reveal insights into the obligate biotrophic and pathogenic lifestyle of Synchytrium endobioticum.</title>
        <authorList>
            <person name="van de Vossenberg B.T.L.H."/>
            <person name="Warris S."/>
            <person name="Nguyen H.D.T."/>
            <person name="van Gent-Pelzer M.P.E."/>
            <person name="Joly D.L."/>
            <person name="van de Geest H.C."/>
            <person name="Bonants P.J.M."/>
            <person name="Smith D.S."/>
            <person name="Levesque C.A."/>
            <person name="van der Lee T.A.J."/>
        </authorList>
    </citation>
    <scope>NUCLEOTIDE SEQUENCE [LARGE SCALE GENOMIC DNA]</scope>
    <source>
        <strain evidence="8 9">CBS 809.83</strain>
    </source>
</reference>